<evidence type="ECO:0000313" key="2">
    <source>
        <dbReference type="EMBL" id="SDW38134.1"/>
    </source>
</evidence>
<proteinExistence type="predicted"/>
<organism evidence="2 3">
    <name type="scientific">Tepidimicrobium xylanilyticum</name>
    <dbReference type="NCBI Taxonomy" id="1123352"/>
    <lineage>
        <taxon>Bacteria</taxon>
        <taxon>Bacillati</taxon>
        <taxon>Bacillota</taxon>
        <taxon>Tissierellia</taxon>
        <taxon>Tissierellales</taxon>
        <taxon>Tepidimicrobiaceae</taxon>
        <taxon>Tepidimicrobium</taxon>
    </lineage>
</organism>
<name>A0A1H2T4H5_9FIRM</name>
<dbReference type="AlphaFoldDB" id="A0A1H2T4H5"/>
<dbReference type="Pfam" id="PF06898">
    <property type="entry name" value="YqfD"/>
    <property type="match status" value="1"/>
</dbReference>
<accession>A0A1H2T4H5</accession>
<dbReference type="NCBIfam" id="TIGR02876">
    <property type="entry name" value="spore_yqfD"/>
    <property type="match status" value="1"/>
</dbReference>
<dbReference type="Proteomes" id="UP000198828">
    <property type="component" value="Unassembled WGS sequence"/>
</dbReference>
<keyword evidence="1" id="KW-0812">Transmembrane</keyword>
<dbReference type="RefSeq" id="WP_093750759.1">
    <property type="nucleotide sequence ID" value="NZ_BSYN01000002.1"/>
</dbReference>
<keyword evidence="1" id="KW-0472">Membrane</keyword>
<evidence type="ECO:0000313" key="3">
    <source>
        <dbReference type="Proteomes" id="UP000198828"/>
    </source>
</evidence>
<feature type="transmembrane region" description="Helical" evidence="1">
    <location>
        <begin position="91"/>
        <end position="111"/>
    </location>
</feature>
<dbReference type="OrthoDB" id="1640349at2"/>
<protein>
    <submittedName>
        <fullName evidence="2">Similar to stage IV sporulation protein</fullName>
    </submittedName>
</protein>
<sequence length="395" mass="45856">MGVVKIWFFLKGYVTIRVEGLTLERFLNLAAANDIYLWDIYREGYTILRMKVTIEGFRALKGIVKRVGCKVEIIDKKGLPFIFYRLKQRKMLAFGFVLFLGIIFFLSSLIWNIEILGNEKVKTEDIIKILEKENIKHGIIKYKIDKDYIKYLLLNEFDIFSFLSVEIKGTKMIIEVKEQDLPPEKINKDIPCNIVATKKGVIVKAIARNGKAVVRKGDVVDEGQILIIGTISDEYSKEKIFVHAEGEVLAKTIYSYRIDEPVIKVIKEETGNIFERMELRIGEKGIQFVKGEIPFANYVEEVREIKPFNLDIDLPVKILVHQYKEVEVKEVKQNIDFLKKTTHIKAVEELNKQLPKDAQIQSKDVKYYLKDDVLSTYVTMEVIENIGKKEIIHER</sequence>
<keyword evidence="1" id="KW-1133">Transmembrane helix</keyword>
<gene>
    <name evidence="2" type="ORF">SAMN05660923_00615</name>
</gene>
<keyword evidence="3" id="KW-1185">Reference proteome</keyword>
<evidence type="ECO:0000256" key="1">
    <source>
        <dbReference type="SAM" id="Phobius"/>
    </source>
</evidence>
<dbReference type="PIRSF" id="PIRSF029895">
    <property type="entry name" value="SpoIV"/>
    <property type="match status" value="1"/>
</dbReference>
<dbReference type="InterPro" id="IPR010690">
    <property type="entry name" value="YqfD"/>
</dbReference>
<reference evidence="2 3" key="1">
    <citation type="submission" date="2016-10" db="EMBL/GenBank/DDBJ databases">
        <authorList>
            <person name="de Groot N.N."/>
        </authorList>
    </citation>
    <scope>NUCLEOTIDE SEQUENCE [LARGE SCALE GENOMIC DNA]</scope>
    <source>
        <strain evidence="2 3">DSM 23310</strain>
    </source>
</reference>
<dbReference type="EMBL" id="FNNG01000002">
    <property type="protein sequence ID" value="SDW38134.1"/>
    <property type="molecule type" value="Genomic_DNA"/>
</dbReference>